<dbReference type="PANTHER" id="PTHR13136:SF11">
    <property type="entry name" value="TESTIS-EXPRESSED PROTEIN 30"/>
    <property type="match status" value="1"/>
</dbReference>
<evidence type="ECO:0000259" key="1">
    <source>
        <dbReference type="Pfam" id="PF20408"/>
    </source>
</evidence>
<dbReference type="InterPro" id="IPR029058">
    <property type="entry name" value="AB_hydrolase_fold"/>
</dbReference>
<accession>A0A849VI77</accession>
<sequence length="209" mass="23225">MTIQWFKPESPVAQFIFAHGAGAGSDSDFMQTMAQHLCEHGVQVALFDFEYMQQAKALNKRRPPDRAPKLLNYFANILEQVDDGLPLFIGGKSMGGRMASMLAAHSTAPIKGVVAMGYPFHPPGKPDKLRIEHFTEIACPFLILQGERDTFGNQAEITQLQFDNAPNIIWLADGDHSLKPRKKSGFSESQHLLDAAKHAAQFIQEHSHD</sequence>
<gene>
    <name evidence="2" type="ORF">HG263_18565</name>
</gene>
<dbReference type="InterPro" id="IPR026555">
    <property type="entry name" value="NSL3/Tex30"/>
</dbReference>
<proteinExistence type="predicted"/>
<keyword evidence="3" id="KW-1185">Reference proteome</keyword>
<name>A0A849VI77_9GAMM</name>
<dbReference type="PANTHER" id="PTHR13136">
    <property type="entry name" value="TESTIS DEVELOPMENT PROTEIN PRTD"/>
    <property type="match status" value="1"/>
</dbReference>
<organism evidence="2 3">
    <name type="scientific">Pseudoalteromonas caenipelagi</name>
    <dbReference type="NCBI Taxonomy" id="2726988"/>
    <lineage>
        <taxon>Bacteria</taxon>
        <taxon>Pseudomonadati</taxon>
        <taxon>Pseudomonadota</taxon>
        <taxon>Gammaproteobacteria</taxon>
        <taxon>Alteromonadales</taxon>
        <taxon>Pseudoalteromonadaceae</taxon>
        <taxon>Pseudoalteromonas</taxon>
    </lineage>
</organism>
<keyword evidence="2" id="KW-0378">Hydrolase</keyword>
<dbReference type="EMBL" id="JABBPG010000010">
    <property type="protein sequence ID" value="NOU52520.1"/>
    <property type="molecule type" value="Genomic_DNA"/>
</dbReference>
<dbReference type="GO" id="GO:0016787">
    <property type="term" value="F:hydrolase activity"/>
    <property type="evidence" value="ECO:0007669"/>
    <property type="project" value="UniProtKB-KW"/>
</dbReference>
<evidence type="ECO:0000313" key="2">
    <source>
        <dbReference type="EMBL" id="NOU52520.1"/>
    </source>
</evidence>
<dbReference type="AlphaFoldDB" id="A0A849VI77"/>
<dbReference type="Proteomes" id="UP000586305">
    <property type="component" value="Unassembled WGS sequence"/>
</dbReference>
<reference evidence="2 3" key="1">
    <citation type="submission" date="2020-04" db="EMBL/GenBank/DDBJ databases">
        <title>Pseudoalteromonas caenipelagi sp. nov., isolated from a tidal flat.</title>
        <authorList>
            <person name="Park S."/>
            <person name="Yoon J.-H."/>
        </authorList>
    </citation>
    <scope>NUCLEOTIDE SEQUENCE [LARGE SCALE GENOMIC DNA]</scope>
    <source>
        <strain evidence="2 3">JBTF-M23</strain>
    </source>
</reference>
<dbReference type="Gene3D" id="3.40.50.1820">
    <property type="entry name" value="alpha/beta hydrolase"/>
    <property type="match status" value="1"/>
</dbReference>
<feature type="domain" description="KANL3/Tex30 alpha/beta hydrolase-like" evidence="1">
    <location>
        <begin position="13"/>
        <end position="204"/>
    </location>
</feature>
<dbReference type="SUPFAM" id="SSF53474">
    <property type="entry name" value="alpha/beta-Hydrolases"/>
    <property type="match status" value="1"/>
</dbReference>
<comment type="caution">
    <text evidence="2">The sequence shown here is derived from an EMBL/GenBank/DDBJ whole genome shotgun (WGS) entry which is preliminary data.</text>
</comment>
<protein>
    <submittedName>
        <fullName evidence="2">Alpha/beta fold hydrolase</fullName>
    </submittedName>
</protein>
<evidence type="ECO:0000313" key="3">
    <source>
        <dbReference type="Proteomes" id="UP000586305"/>
    </source>
</evidence>
<dbReference type="RefSeq" id="WP_171627581.1">
    <property type="nucleotide sequence ID" value="NZ_JABBPG010000010.1"/>
</dbReference>
<dbReference type="Pfam" id="PF20408">
    <property type="entry name" value="Abhydrolase_11"/>
    <property type="match status" value="1"/>
</dbReference>
<dbReference type="InterPro" id="IPR046879">
    <property type="entry name" value="KANL3/Tex30_Abhydrolase"/>
</dbReference>